<keyword evidence="2" id="KW-1185">Reference proteome</keyword>
<proteinExistence type="predicted"/>
<dbReference type="NCBIfam" id="TIGR00099">
    <property type="entry name" value="Cof-subfamily"/>
    <property type="match status" value="1"/>
</dbReference>
<reference evidence="1 2" key="1">
    <citation type="submission" date="2018-01" db="EMBL/GenBank/DDBJ databases">
        <title>Genome Sequencing and Assembly of Anaerobacter polyendosporus strain CT4.</title>
        <authorList>
            <person name="Tachaapaikoon C."/>
            <person name="Sutheeworapong S."/>
            <person name="Jenjaroenpun P."/>
            <person name="Wongsurawat T."/>
            <person name="Nookeaw I."/>
            <person name="Cheawchanlertfa P."/>
            <person name="Kosugi A."/>
            <person name="Cheevadhanarak S."/>
            <person name="Ratanakhanokchai K."/>
        </authorList>
    </citation>
    <scope>NUCLEOTIDE SEQUENCE [LARGE SCALE GENOMIC DNA]</scope>
    <source>
        <strain evidence="1 2">CT4</strain>
    </source>
</reference>
<protein>
    <submittedName>
        <fullName evidence="1">Cof-type HAD-IIB family hydrolase</fullName>
    </submittedName>
</protein>
<accession>A0A410DZ61</accession>
<evidence type="ECO:0000313" key="2">
    <source>
        <dbReference type="Proteomes" id="UP000286268"/>
    </source>
</evidence>
<dbReference type="Pfam" id="PF08282">
    <property type="entry name" value="Hydrolase_3"/>
    <property type="match status" value="1"/>
</dbReference>
<sequence length="263" mass="30150">MGKKAAFFDIDGTLARFNGKELIVPESTSFALKEFRDKGNLAFICSGRPIRFIKEQFEEQSFDGYIAGNGTHIAFKGQPIYHRLIEADTIRYLIKAFDELDISCCFSGVNEGYGYNMDRHRIEEFNAQFREQNYINEQWKAEDIKVNTLDIFYSKEDNIKACQEYFRDKLVFNTHGPHMSADVSFVEWGKSHAIECLVKYLNIKIEDTLAFGDGYNDVEMLKTVNLGIAMGNGVEALKQVSDYVTTDMLEDGIYNAMKEYSLI</sequence>
<gene>
    <name evidence="1" type="ORF">C1I91_23525</name>
</gene>
<dbReference type="GO" id="GO:0005829">
    <property type="term" value="C:cytosol"/>
    <property type="evidence" value="ECO:0007669"/>
    <property type="project" value="TreeGrafter"/>
</dbReference>
<organism evidence="1 2">
    <name type="scientific">Clostridium manihotivorum</name>
    <dbReference type="NCBI Taxonomy" id="2320868"/>
    <lineage>
        <taxon>Bacteria</taxon>
        <taxon>Bacillati</taxon>
        <taxon>Bacillota</taxon>
        <taxon>Clostridia</taxon>
        <taxon>Eubacteriales</taxon>
        <taxon>Clostridiaceae</taxon>
        <taxon>Clostridium</taxon>
    </lineage>
</organism>
<dbReference type="Gene3D" id="3.40.50.1000">
    <property type="entry name" value="HAD superfamily/HAD-like"/>
    <property type="match status" value="1"/>
</dbReference>
<dbReference type="InterPro" id="IPR000150">
    <property type="entry name" value="Cof"/>
</dbReference>
<dbReference type="EMBL" id="CP025746">
    <property type="protein sequence ID" value="QAA34370.1"/>
    <property type="molecule type" value="Genomic_DNA"/>
</dbReference>
<dbReference type="PANTHER" id="PTHR10000:SF25">
    <property type="entry name" value="PHOSPHATASE YKRA-RELATED"/>
    <property type="match status" value="1"/>
</dbReference>
<dbReference type="OrthoDB" id="9810101at2"/>
<dbReference type="KEGG" id="cmah:C1I91_23525"/>
<dbReference type="PROSITE" id="PS01229">
    <property type="entry name" value="COF_2"/>
    <property type="match status" value="1"/>
</dbReference>
<dbReference type="InterPro" id="IPR006379">
    <property type="entry name" value="HAD-SF_hydro_IIB"/>
</dbReference>
<name>A0A410DZ61_9CLOT</name>
<dbReference type="NCBIfam" id="TIGR01484">
    <property type="entry name" value="HAD-SF-IIB"/>
    <property type="match status" value="1"/>
</dbReference>
<dbReference type="SFLD" id="SFLDG01140">
    <property type="entry name" value="C2.B:_Phosphomannomutase_and_P"/>
    <property type="match status" value="1"/>
</dbReference>
<dbReference type="SUPFAM" id="SSF56784">
    <property type="entry name" value="HAD-like"/>
    <property type="match status" value="1"/>
</dbReference>
<dbReference type="Proteomes" id="UP000286268">
    <property type="component" value="Chromosome"/>
</dbReference>
<dbReference type="GO" id="GO:0016791">
    <property type="term" value="F:phosphatase activity"/>
    <property type="evidence" value="ECO:0007669"/>
    <property type="project" value="TreeGrafter"/>
</dbReference>
<dbReference type="InterPro" id="IPR023214">
    <property type="entry name" value="HAD_sf"/>
</dbReference>
<dbReference type="RefSeq" id="WP_128215085.1">
    <property type="nucleotide sequence ID" value="NZ_CP025746.1"/>
</dbReference>
<dbReference type="Gene3D" id="3.30.1240.10">
    <property type="match status" value="1"/>
</dbReference>
<keyword evidence="1" id="KW-0378">Hydrolase</keyword>
<dbReference type="InterPro" id="IPR036412">
    <property type="entry name" value="HAD-like_sf"/>
</dbReference>
<dbReference type="PANTHER" id="PTHR10000">
    <property type="entry name" value="PHOSPHOSERINE PHOSPHATASE"/>
    <property type="match status" value="1"/>
</dbReference>
<dbReference type="SFLD" id="SFLDS00003">
    <property type="entry name" value="Haloacid_Dehalogenase"/>
    <property type="match status" value="1"/>
</dbReference>
<evidence type="ECO:0000313" key="1">
    <source>
        <dbReference type="EMBL" id="QAA34370.1"/>
    </source>
</evidence>
<dbReference type="AlphaFoldDB" id="A0A410DZ61"/>
<dbReference type="GO" id="GO:0000287">
    <property type="term" value="F:magnesium ion binding"/>
    <property type="evidence" value="ECO:0007669"/>
    <property type="project" value="TreeGrafter"/>
</dbReference>